<gene>
    <name evidence="1" type="ORF">NM688_g2221</name>
</gene>
<comment type="caution">
    <text evidence="1">The sequence shown here is derived from an EMBL/GenBank/DDBJ whole genome shotgun (WGS) entry which is preliminary data.</text>
</comment>
<reference evidence="1" key="1">
    <citation type="submission" date="2022-07" db="EMBL/GenBank/DDBJ databases">
        <title>Genome Sequence of Phlebia brevispora.</title>
        <authorList>
            <person name="Buettner E."/>
        </authorList>
    </citation>
    <scope>NUCLEOTIDE SEQUENCE</scope>
    <source>
        <strain evidence="1">MPL23</strain>
    </source>
</reference>
<proteinExistence type="predicted"/>
<dbReference type="Proteomes" id="UP001148662">
    <property type="component" value="Unassembled WGS sequence"/>
</dbReference>
<organism evidence="1 2">
    <name type="scientific">Phlebia brevispora</name>
    <dbReference type="NCBI Taxonomy" id="194682"/>
    <lineage>
        <taxon>Eukaryota</taxon>
        <taxon>Fungi</taxon>
        <taxon>Dikarya</taxon>
        <taxon>Basidiomycota</taxon>
        <taxon>Agaricomycotina</taxon>
        <taxon>Agaricomycetes</taxon>
        <taxon>Polyporales</taxon>
        <taxon>Meruliaceae</taxon>
        <taxon>Phlebia</taxon>
    </lineage>
</organism>
<keyword evidence="2" id="KW-1185">Reference proteome</keyword>
<dbReference type="EMBL" id="JANHOG010000272">
    <property type="protein sequence ID" value="KAJ3556082.1"/>
    <property type="molecule type" value="Genomic_DNA"/>
</dbReference>
<accession>A0ACC1T9C7</accession>
<name>A0ACC1T9C7_9APHY</name>
<sequence>MSRSNLHPNPHLPTKVMLHRAVKLVERVFELSSGAWVGVQTSAPRSSPQPSSGESKPITGGGNEELHGHVLQAPQQGVGGEGETHEARDDQVRAAYARRSQFKNAATPISNACGFQVGVSLLEAPRMLQTEIKEAGVDPLKAPAFKTKEGSSGGESDSPVEKSNHIP</sequence>
<protein>
    <submittedName>
        <fullName evidence="1">Uncharacterized protein</fullName>
    </submittedName>
</protein>
<evidence type="ECO:0000313" key="2">
    <source>
        <dbReference type="Proteomes" id="UP001148662"/>
    </source>
</evidence>
<evidence type="ECO:0000313" key="1">
    <source>
        <dbReference type="EMBL" id="KAJ3556082.1"/>
    </source>
</evidence>